<evidence type="ECO:0000259" key="1">
    <source>
        <dbReference type="Pfam" id="PF07727"/>
    </source>
</evidence>
<organism evidence="2 3">
    <name type="scientific">Centaurea solstitialis</name>
    <name type="common">yellow star-thistle</name>
    <dbReference type="NCBI Taxonomy" id="347529"/>
    <lineage>
        <taxon>Eukaryota</taxon>
        <taxon>Viridiplantae</taxon>
        <taxon>Streptophyta</taxon>
        <taxon>Embryophyta</taxon>
        <taxon>Tracheophyta</taxon>
        <taxon>Spermatophyta</taxon>
        <taxon>Magnoliopsida</taxon>
        <taxon>eudicotyledons</taxon>
        <taxon>Gunneridae</taxon>
        <taxon>Pentapetalae</taxon>
        <taxon>asterids</taxon>
        <taxon>campanulids</taxon>
        <taxon>Asterales</taxon>
        <taxon>Asteraceae</taxon>
        <taxon>Carduoideae</taxon>
        <taxon>Cardueae</taxon>
        <taxon>Centaureinae</taxon>
        <taxon>Centaurea</taxon>
    </lineage>
</organism>
<dbReference type="Proteomes" id="UP001172457">
    <property type="component" value="Chromosome 5"/>
</dbReference>
<accession>A0AA38W6J6</accession>
<dbReference type="EMBL" id="JARYMX010000005">
    <property type="protein sequence ID" value="KAJ9548627.1"/>
    <property type="molecule type" value="Genomic_DNA"/>
</dbReference>
<keyword evidence="3" id="KW-1185">Reference proteome</keyword>
<proteinExistence type="predicted"/>
<dbReference type="Pfam" id="PF07727">
    <property type="entry name" value="RVT_2"/>
    <property type="match status" value="1"/>
</dbReference>
<dbReference type="InterPro" id="IPR013103">
    <property type="entry name" value="RVT_2"/>
</dbReference>
<comment type="caution">
    <text evidence="2">The sequence shown here is derived from an EMBL/GenBank/DDBJ whole genome shotgun (WGS) entry which is preliminary data.</text>
</comment>
<gene>
    <name evidence="2" type="ORF">OSB04_021170</name>
</gene>
<sequence>MDKCKGQSLENIGKSSKSSRSITIKVFLWRIGYRSGVHSALTEFDRSRAYAWGHLSGAMFSPQNCQGLVGLWPEHPFKRKKSVVVNKKARKARKGKTKGKSRLLTSVSFMLGIANLQMHQMDVKIDLLNEDLEEIYMEQPKGFVAQGKENKVCKLVNTLYSLKQAPKQ</sequence>
<feature type="domain" description="Reverse transcriptase Ty1/copia-type" evidence="1">
    <location>
        <begin position="103"/>
        <end position="167"/>
    </location>
</feature>
<evidence type="ECO:0000313" key="3">
    <source>
        <dbReference type="Proteomes" id="UP001172457"/>
    </source>
</evidence>
<dbReference type="AlphaFoldDB" id="A0AA38W6J6"/>
<name>A0AA38W6J6_9ASTR</name>
<reference evidence="2" key="1">
    <citation type="submission" date="2023-03" db="EMBL/GenBank/DDBJ databases">
        <title>Chromosome-scale reference genome and RAD-based genetic map of yellow starthistle (Centaurea solstitialis) reveal putative structural variation and QTLs associated with invader traits.</title>
        <authorList>
            <person name="Reatini B."/>
            <person name="Cang F.A."/>
            <person name="Jiang Q."/>
            <person name="Mckibben M.T.W."/>
            <person name="Barker M.S."/>
            <person name="Rieseberg L.H."/>
            <person name="Dlugosch K.M."/>
        </authorList>
    </citation>
    <scope>NUCLEOTIDE SEQUENCE</scope>
    <source>
        <strain evidence="2">CAN-66</strain>
        <tissue evidence="2">Leaf</tissue>
    </source>
</reference>
<protein>
    <recommendedName>
        <fullName evidence="1">Reverse transcriptase Ty1/copia-type domain-containing protein</fullName>
    </recommendedName>
</protein>
<evidence type="ECO:0000313" key="2">
    <source>
        <dbReference type="EMBL" id="KAJ9548627.1"/>
    </source>
</evidence>